<dbReference type="InterPro" id="IPR056599">
    <property type="entry name" value="AAA_lid_fung"/>
</dbReference>
<dbReference type="PANTHER" id="PTHR46411:SF2">
    <property type="entry name" value="AAA+ ATPASE DOMAIN-CONTAINING PROTEIN"/>
    <property type="match status" value="1"/>
</dbReference>
<feature type="compositionally biased region" description="Polar residues" evidence="1">
    <location>
        <begin position="356"/>
        <end position="375"/>
    </location>
</feature>
<evidence type="ECO:0000256" key="1">
    <source>
        <dbReference type="SAM" id="MobiDB-lite"/>
    </source>
</evidence>
<sequence length="416" mass="48006">MEIRAENFTLTSSERRARELLSYCMEFQGWVRHLRLNAQLKQTTDHYSQSPAVCDLGTSPKEVETKLQEAFQLAQLWNCVLLLDEADVFLAQRSEDDIQRNALVSGVSSIPISLYFMLWIPHVADLLSSTTVFLRVLEYYEGILFLTSNRVGVFDEALKSRLHMALYYPPLEWKYTKRIWETHLKKLTASDLIELDDKDIIDYAETFFEDQSKPESTIGPVWNGRQIRNAFQSAVALAGYKHQGTHKILLTRDHFEKVSKVSNQFNDYLWSIQCKTDADKASTWGYRHDRWVKPGINGHTVDRRSRNMSIDGGTMSFALNAAAAGPSYQQQTISQVAPPIQGFPPQQQQGPVLTQGVYQESHQHIQGQFGQRQEGLSQPLQHQFSQQHQYEQHHQQLQQQQYQPYQQQQPPPPPQR</sequence>
<dbReference type="SUPFAM" id="SSF52540">
    <property type="entry name" value="P-loop containing nucleoside triphosphate hydrolases"/>
    <property type="match status" value="1"/>
</dbReference>
<dbReference type="Gene3D" id="3.40.50.300">
    <property type="entry name" value="P-loop containing nucleotide triphosphate hydrolases"/>
    <property type="match status" value="1"/>
</dbReference>
<comment type="caution">
    <text evidence="3">The sequence shown here is derived from an EMBL/GenBank/DDBJ whole genome shotgun (WGS) entry which is preliminary data.</text>
</comment>
<accession>A0A6V8HI03</accession>
<dbReference type="AlphaFoldDB" id="A0A6V8HI03"/>
<dbReference type="PANTHER" id="PTHR46411">
    <property type="entry name" value="FAMILY ATPASE, PUTATIVE-RELATED"/>
    <property type="match status" value="1"/>
</dbReference>
<name>A0A6V8HI03_TALPI</name>
<gene>
    <name evidence="3" type="ORF">TCE0_042r14582</name>
</gene>
<proteinExistence type="predicted"/>
<feature type="compositionally biased region" description="Low complexity" evidence="1">
    <location>
        <begin position="338"/>
        <end position="351"/>
    </location>
</feature>
<organism evidence="3 4">
    <name type="scientific">Talaromyces pinophilus</name>
    <name type="common">Penicillium pinophilum</name>
    <dbReference type="NCBI Taxonomy" id="128442"/>
    <lineage>
        <taxon>Eukaryota</taxon>
        <taxon>Fungi</taxon>
        <taxon>Dikarya</taxon>
        <taxon>Ascomycota</taxon>
        <taxon>Pezizomycotina</taxon>
        <taxon>Eurotiomycetes</taxon>
        <taxon>Eurotiomycetidae</taxon>
        <taxon>Eurotiales</taxon>
        <taxon>Trichocomaceae</taxon>
        <taxon>Talaromyces</taxon>
        <taxon>Talaromyces sect. Talaromyces</taxon>
    </lineage>
</organism>
<dbReference type="Proteomes" id="UP000053095">
    <property type="component" value="Unassembled WGS sequence"/>
</dbReference>
<feature type="compositionally biased region" description="Low complexity" evidence="1">
    <location>
        <begin position="376"/>
        <end position="408"/>
    </location>
</feature>
<dbReference type="InterPro" id="IPR027417">
    <property type="entry name" value="P-loop_NTPase"/>
</dbReference>
<dbReference type="EMBL" id="DF933838">
    <property type="protein sequence ID" value="GAM41451.1"/>
    <property type="molecule type" value="Genomic_DNA"/>
</dbReference>
<feature type="domain" description="AAA+ ATPase lid" evidence="2">
    <location>
        <begin position="175"/>
        <end position="273"/>
    </location>
</feature>
<evidence type="ECO:0000313" key="3">
    <source>
        <dbReference type="EMBL" id="GAM41451.1"/>
    </source>
</evidence>
<evidence type="ECO:0000259" key="2">
    <source>
        <dbReference type="Pfam" id="PF23232"/>
    </source>
</evidence>
<feature type="region of interest" description="Disordered" evidence="1">
    <location>
        <begin position="338"/>
        <end position="416"/>
    </location>
</feature>
<evidence type="ECO:0000313" key="4">
    <source>
        <dbReference type="Proteomes" id="UP000053095"/>
    </source>
</evidence>
<protein>
    <recommendedName>
        <fullName evidence="2">AAA+ ATPase lid domain-containing protein</fullName>
    </recommendedName>
</protein>
<reference evidence="4" key="1">
    <citation type="journal article" date="2015" name="Genome Announc.">
        <title>Draft genome sequence of Talaromyces cellulolyticus strain Y-94, a source of lignocellulosic biomass-degrading enzymes.</title>
        <authorList>
            <person name="Fujii T."/>
            <person name="Koike H."/>
            <person name="Sawayama S."/>
            <person name="Yano S."/>
            <person name="Inoue H."/>
        </authorList>
    </citation>
    <scope>NUCLEOTIDE SEQUENCE [LARGE SCALE GENOMIC DNA]</scope>
    <source>
        <strain evidence="4">Y-94</strain>
    </source>
</reference>
<feature type="non-terminal residue" evidence="3">
    <location>
        <position position="1"/>
    </location>
</feature>
<keyword evidence="4" id="KW-1185">Reference proteome</keyword>
<dbReference type="Pfam" id="PF23232">
    <property type="entry name" value="AAA_lid_13"/>
    <property type="match status" value="1"/>
</dbReference>